<comment type="caution">
    <text evidence="1">The sequence shown here is derived from an EMBL/GenBank/DDBJ whole genome shotgun (WGS) entry which is preliminary data.</text>
</comment>
<evidence type="ECO:0000313" key="2">
    <source>
        <dbReference type="Proteomes" id="UP001279553"/>
    </source>
</evidence>
<sequence length="179" mass="18623">MKPATLNIGLLVPLTLALLALSGCGSVLTQSTSDAAGVAGAGIASAVTTNGSVTAAIGLGVQSVAASGLGYVERDVHHKEQQKIADAAGPLAPGAVAPWSVTHVIPIEDDQHGEVSVSQQFGGTLFPCKEVVFSVDHVRTVHGVKTDRPDYYVTTICRERGIWRWAQAEPATARWGTLQ</sequence>
<dbReference type="RefSeq" id="WP_319615511.1">
    <property type="nucleotide sequence ID" value="NZ_JAWXYB010000018.1"/>
</dbReference>
<reference evidence="1 2" key="1">
    <citation type="submission" date="2023-11" db="EMBL/GenBank/DDBJ databases">
        <title>MicrobeMod: A computational toolkit for identifying prokaryotic methylation and restriction-modification with nanopore sequencing.</title>
        <authorList>
            <person name="Crits-Christoph A."/>
            <person name="Kang S.C."/>
            <person name="Lee H."/>
            <person name="Ostrov N."/>
        </authorList>
    </citation>
    <scope>NUCLEOTIDE SEQUENCE [LARGE SCALE GENOMIC DNA]</scope>
    <source>
        <strain evidence="1 2">DSMZ 700</strain>
    </source>
</reference>
<dbReference type="EMBL" id="JAWXYB010000018">
    <property type="protein sequence ID" value="MDX5932657.1"/>
    <property type="molecule type" value="Genomic_DNA"/>
</dbReference>
<dbReference type="Proteomes" id="UP001279553">
    <property type="component" value="Unassembled WGS sequence"/>
</dbReference>
<keyword evidence="2" id="KW-1185">Reference proteome</keyword>
<name>A0AAW9DVN3_ACIAO</name>
<accession>A0AAW9DVN3</accession>
<protein>
    <recommendedName>
        <fullName evidence="3">Lipoprotein</fullName>
    </recommendedName>
</protein>
<dbReference type="AlphaFoldDB" id="A0AAW9DVN3"/>
<evidence type="ECO:0000313" key="1">
    <source>
        <dbReference type="EMBL" id="MDX5932657.1"/>
    </source>
</evidence>
<proteinExistence type="predicted"/>
<gene>
    <name evidence="1" type="ORF">SIL87_18045</name>
</gene>
<organism evidence="1 2">
    <name type="scientific">Acidiphilium acidophilum</name>
    <name type="common">Thiobacillus acidophilus</name>
    <dbReference type="NCBI Taxonomy" id="76588"/>
    <lineage>
        <taxon>Bacteria</taxon>
        <taxon>Pseudomonadati</taxon>
        <taxon>Pseudomonadota</taxon>
        <taxon>Alphaproteobacteria</taxon>
        <taxon>Acetobacterales</taxon>
        <taxon>Acidocellaceae</taxon>
        <taxon>Acidiphilium</taxon>
    </lineage>
</organism>
<dbReference type="PROSITE" id="PS51257">
    <property type="entry name" value="PROKAR_LIPOPROTEIN"/>
    <property type="match status" value="1"/>
</dbReference>
<evidence type="ECO:0008006" key="3">
    <source>
        <dbReference type="Google" id="ProtNLM"/>
    </source>
</evidence>